<feature type="compositionally biased region" description="Basic and acidic residues" evidence="1">
    <location>
        <begin position="38"/>
        <end position="58"/>
    </location>
</feature>
<evidence type="ECO:0000313" key="2">
    <source>
        <dbReference type="EMBL" id="EOY03742.1"/>
    </source>
</evidence>
<organism evidence="2 3">
    <name type="scientific">Theobroma cacao</name>
    <name type="common">Cacao</name>
    <name type="synonym">Cocoa</name>
    <dbReference type="NCBI Taxonomy" id="3641"/>
    <lineage>
        <taxon>Eukaryota</taxon>
        <taxon>Viridiplantae</taxon>
        <taxon>Streptophyta</taxon>
        <taxon>Embryophyta</taxon>
        <taxon>Tracheophyta</taxon>
        <taxon>Spermatophyta</taxon>
        <taxon>Magnoliopsida</taxon>
        <taxon>eudicotyledons</taxon>
        <taxon>Gunneridae</taxon>
        <taxon>Pentapetalae</taxon>
        <taxon>rosids</taxon>
        <taxon>malvids</taxon>
        <taxon>Malvales</taxon>
        <taxon>Malvaceae</taxon>
        <taxon>Byttnerioideae</taxon>
        <taxon>Theobroma</taxon>
    </lineage>
</organism>
<name>A0A061EH76_THECC</name>
<proteinExistence type="predicted"/>
<dbReference type="Gramene" id="EOY03742">
    <property type="protein sequence ID" value="EOY03742"/>
    <property type="gene ID" value="TCM_018904"/>
</dbReference>
<sequence>MTLKRKQHQARQSFKKLKQERSKAPSKKRTQEHINSQRKSEKPGCKKEANGVESKTRSESIPLRQTQNLDQHRKRAWPTQGAAPSLSRIGRRRTYALHKRTQTSHQGKTTKHKDTRQPPEAKCHSLTNPVTQPRSTLSLPSRNAKTHPLPPPLQSPLLPLFLPFSFRVNALFSLNSFLPPTRTL</sequence>
<reference evidence="2 3" key="1">
    <citation type="journal article" date="2013" name="Genome Biol.">
        <title>The genome sequence of the most widely cultivated cacao type and its use to identify candidate genes regulating pod color.</title>
        <authorList>
            <person name="Motamayor J.C."/>
            <person name="Mockaitis K."/>
            <person name="Schmutz J."/>
            <person name="Haiminen N."/>
            <person name="Iii D.L."/>
            <person name="Cornejo O."/>
            <person name="Findley S.D."/>
            <person name="Zheng P."/>
            <person name="Utro F."/>
            <person name="Royaert S."/>
            <person name="Saski C."/>
            <person name="Jenkins J."/>
            <person name="Podicheti R."/>
            <person name="Zhao M."/>
            <person name="Scheffler B.E."/>
            <person name="Stack J.C."/>
            <person name="Feltus F.A."/>
            <person name="Mustiga G.M."/>
            <person name="Amores F."/>
            <person name="Phillips W."/>
            <person name="Marelli J.P."/>
            <person name="May G.D."/>
            <person name="Shapiro H."/>
            <person name="Ma J."/>
            <person name="Bustamante C.D."/>
            <person name="Schnell R.J."/>
            <person name="Main D."/>
            <person name="Gilbert D."/>
            <person name="Parida L."/>
            <person name="Kuhn D.N."/>
        </authorList>
    </citation>
    <scope>NUCLEOTIDE SEQUENCE [LARGE SCALE GENOMIC DNA]</scope>
    <source>
        <strain evidence="3">cv. Matina 1-6</strain>
    </source>
</reference>
<feature type="compositionally biased region" description="Polar residues" evidence="1">
    <location>
        <begin position="125"/>
        <end position="143"/>
    </location>
</feature>
<evidence type="ECO:0000313" key="3">
    <source>
        <dbReference type="Proteomes" id="UP000026915"/>
    </source>
</evidence>
<dbReference type="Proteomes" id="UP000026915">
    <property type="component" value="Chromosome 4"/>
</dbReference>
<feature type="compositionally biased region" description="Basic residues" evidence="1">
    <location>
        <begin position="1"/>
        <end position="16"/>
    </location>
</feature>
<gene>
    <name evidence="2" type="ORF">TCM_018904</name>
</gene>
<dbReference type="HOGENOM" id="CLU_1470692_0_0_1"/>
<dbReference type="AlphaFoldDB" id="A0A061EH76"/>
<accession>A0A061EH76</accession>
<keyword evidence="3" id="KW-1185">Reference proteome</keyword>
<feature type="compositionally biased region" description="Basic residues" evidence="1">
    <location>
        <begin position="89"/>
        <end position="114"/>
    </location>
</feature>
<evidence type="ECO:0000256" key="1">
    <source>
        <dbReference type="SAM" id="MobiDB-lite"/>
    </source>
</evidence>
<dbReference type="EMBL" id="CM001882">
    <property type="protein sequence ID" value="EOY03742.1"/>
    <property type="molecule type" value="Genomic_DNA"/>
</dbReference>
<protein>
    <submittedName>
        <fullName evidence="2">Uncharacterized protein</fullName>
    </submittedName>
</protein>
<dbReference type="InParanoid" id="A0A061EH76"/>
<feature type="region of interest" description="Disordered" evidence="1">
    <location>
        <begin position="1"/>
        <end position="148"/>
    </location>
</feature>